<organism evidence="3 4">
    <name type="scientific">Novosphingobium marinum</name>
    <dbReference type="NCBI Taxonomy" id="1514948"/>
    <lineage>
        <taxon>Bacteria</taxon>
        <taxon>Pseudomonadati</taxon>
        <taxon>Pseudomonadota</taxon>
        <taxon>Alphaproteobacteria</taxon>
        <taxon>Sphingomonadales</taxon>
        <taxon>Sphingomonadaceae</taxon>
        <taxon>Novosphingobium</taxon>
    </lineage>
</organism>
<accession>A0A7Y9XVC2</accession>
<comment type="similarity">
    <text evidence="1 2">Belongs to the cytochrome P450 family.</text>
</comment>
<dbReference type="Proteomes" id="UP000522081">
    <property type="component" value="Unassembled WGS sequence"/>
</dbReference>
<dbReference type="AlphaFoldDB" id="A0A7Y9XVC2"/>
<reference evidence="3 4" key="1">
    <citation type="submission" date="2020-07" db="EMBL/GenBank/DDBJ databases">
        <title>Genomic Encyclopedia of Type Strains, Phase IV (KMG-IV): sequencing the most valuable type-strain genomes for metagenomic binning, comparative biology and taxonomic classification.</title>
        <authorList>
            <person name="Goeker M."/>
        </authorList>
    </citation>
    <scope>NUCLEOTIDE SEQUENCE [LARGE SCALE GENOMIC DNA]</scope>
    <source>
        <strain evidence="3 4">DSM 29043</strain>
    </source>
</reference>
<evidence type="ECO:0000313" key="3">
    <source>
        <dbReference type="EMBL" id="NYH94050.1"/>
    </source>
</evidence>
<proteinExistence type="inferred from homology"/>
<dbReference type="CDD" id="cd11035">
    <property type="entry name" value="P450cam-like"/>
    <property type="match status" value="1"/>
</dbReference>
<keyword evidence="2" id="KW-0503">Monooxygenase</keyword>
<dbReference type="PANTHER" id="PTHR46696">
    <property type="entry name" value="P450, PUTATIVE (EUROFUNG)-RELATED"/>
    <property type="match status" value="1"/>
</dbReference>
<dbReference type="InterPro" id="IPR002397">
    <property type="entry name" value="Cyt_P450_B"/>
</dbReference>
<dbReference type="PANTHER" id="PTHR46696:SF6">
    <property type="entry name" value="P450, PUTATIVE (EUROFUNG)-RELATED"/>
    <property type="match status" value="1"/>
</dbReference>
<keyword evidence="2" id="KW-0560">Oxidoreductase</keyword>
<keyword evidence="2" id="KW-0408">Iron</keyword>
<keyword evidence="4" id="KW-1185">Reference proteome</keyword>
<dbReference type="SUPFAM" id="SSF48264">
    <property type="entry name" value="Cytochrome P450"/>
    <property type="match status" value="1"/>
</dbReference>
<protein>
    <submittedName>
        <fullName evidence="3">Cytochrome P450</fullName>
    </submittedName>
</protein>
<dbReference type="GO" id="GO:0020037">
    <property type="term" value="F:heme binding"/>
    <property type="evidence" value="ECO:0007669"/>
    <property type="project" value="InterPro"/>
</dbReference>
<dbReference type="InterPro" id="IPR017972">
    <property type="entry name" value="Cyt_P450_CS"/>
</dbReference>
<dbReference type="InterPro" id="IPR001128">
    <property type="entry name" value="Cyt_P450"/>
</dbReference>
<evidence type="ECO:0000256" key="1">
    <source>
        <dbReference type="ARBA" id="ARBA00010617"/>
    </source>
</evidence>
<keyword evidence="2" id="KW-0479">Metal-binding</keyword>
<dbReference type="GO" id="GO:0004497">
    <property type="term" value="F:monooxygenase activity"/>
    <property type="evidence" value="ECO:0007669"/>
    <property type="project" value="UniProtKB-KW"/>
</dbReference>
<gene>
    <name evidence="3" type="ORF">FHS75_000355</name>
</gene>
<name>A0A7Y9XVC2_9SPHN</name>
<dbReference type="EMBL" id="JACBZF010000001">
    <property type="protein sequence ID" value="NYH94050.1"/>
    <property type="molecule type" value="Genomic_DNA"/>
</dbReference>
<keyword evidence="2" id="KW-0349">Heme</keyword>
<dbReference type="PRINTS" id="PR00359">
    <property type="entry name" value="BP450"/>
</dbReference>
<dbReference type="InterPro" id="IPR036396">
    <property type="entry name" value="Cyt_P450_sf"/>
</dbReference>
<dbReference type="GO" id="GO:0005506">
    <property type="term" value="F:iron ion binding"/>
    <property type="evidence" value="ECO:0007669"/>
    <property type="project" value="InterPro"/>
</dbReference>
<evidence type="ECO:0000313" key="4">
    <source>
        <dbReference type="Proteomes" id="UP000522081"/>
    </source>
</evidence>
<dbReference type="Gene3D" id="1.10.630.10">
    <property type="entry name" value="Cytochrome P450"/>
    <property type="match status" value="1"/>
</dbReference>
<comment type="caution">
    <text evidence="3">The sequence shown here is derived from an EMBL/GenBank/DDBJ whole genome shotgun (WGS) entry which is preliminary data.</text>
</comment>
<dbReference type="PROSITE" id="PS00086">
    <property type="entry name" value="CYTOCHROME_P450"/>
    <property type="match status" value="1"/>
</dbReference>
<evidence type="ECO:0000256" key="2">
    <source>
        <dbReference type="RuleBase" id="RU000461"/>
    </source>
</evidence>
<dbReference type="GO" id="GO:0016705">
    <property type="term" value="F:oxidoreductase activity, acting on paired donors, with incorporation or reduction of molecular oxygen"/>
    <property type="evidence" value="ECO:0007669"/>
    <property type="project" value="InterPro"/>
</dbReference>
<dbReference type="Pfam" id="PF00067">
    <property type="entry name" value="p450"/>
    <property type="match status" value="1"/>
</dbReference>
<dbReference type="RefSeq" id="WP_179406006.1">
    <property type="nucleotide sequence ID" value="NZ_BMGF01000001.1"/>
</dbReference>
<sequence length="399" mass="45272">MSDTATLPVPGHVDPHLVRDFNYLTHVEGEELWHWWARLHDYPEIFYTPHNGGHWVVTRHDTLAEVLADYERFSSRRQTVPAAGKPFSLPPIEIDPPLHGEFRRLIAPWFTPKAMMTMEKDAKSLCIELIEGFIDRGECEFVSEFALVMPIGIFLSLVDLPADDRLELLGIAEKMVRGDEIEQAKGFEEAFAYLDVKLEERRRNPGSDMLSAIVTGTIDGGRKLTGEEARLMGALLLAGGLDTVAGMMSFFAMHLARHDDHRRLLAEHPDRIHSATEELMRRHQTANIAREVVADTVYEGVTMKAGDMILTPTSMDSVDDRQYDDPLTVDFDRKNKRSLVFGNGPHQCIGAFLARTELRVFLREWLARIPEFEIKPGEVPRVFSGRANTVNYLPLQWPS</sequence>